<dbReference type="KEGG" id="abat:CFX1CAM_1484"/>
<dbReference type="Pfam" id="PF09858">
    <property type="entry name" value="DUF2085"/>
    <property type="match status" value="1"/>
</dbReference>
<feature type="transmembrane region" description="Helical" evidence="1">
    <location>
        <begin position="286"/>
        <end position="307"/>
    </location>
</feature>
<dbReference type="EMBL" id="LT859958">
    <property type="protein sequence ID" value="SMX54549.1"/>
    <property type="molecule type" value="Genomic_DNA"/>
</dbReference>
<sequence>MIQVTLFISKKDRRLEEIVHLLKQIQNEHPHALTIIDIDREPILESEFGSKAPVLDIGVYRLVKTFGIDEITLAFEKAEARLDEARSKGNLVLVKRISQPLQMEKSDRFSYWFSKNFMLILNFFVFLYVFLALLAPGLMKLGLETSAKSIYTVYSPLCHQLGYRSFFLFGEQLFYPSNLADMEGFITFEQASGINENEINASRRFLGNEFMGYKTALCQRDMAIYSVILVFGFVFSLTGKKIKPIPWYVWVLFGLGPIGLDGFSQLLSQTGWAIFEWIPLRESTPLFRVVTGALFGLASAWFGYPYLEESIKENRNEMQLKQAVVMQIEEQMERHS</sequence>
<reference evidence="3" key="1">
    <citation type="submission" date="2017-05" db="EMBL/GenBank/DDBJ databases">
        <authorList>
            <person name="Kirkegaard R."/>
            <person name="Mcilroy J S."/>
        </authorList>
    </citation>
    <scope>NUCLEOTIDE SEQUENCE [LARGE SCALE GENOMIC DNA]</scope>
</reference>
<protein>
    <submittedName>
        <fullName evidence="2">Membrane protein-like protein</fullName>
    </submittedName>
</protein>
<keyword evidence="3" id="KW-1185">Reference proteome</keyword>
<keyword evidence="1" id="KW-1133">Transmembrane helix</keyword>
<accession>A0A1Y6K7H8</accession>
<feature type="transmembrane region" description="Helical" evidence="1">
    <location>
        <begin position="117"/>
        <end position="139"/>
    </location>
</feature>
<feature type="transmembrane region" description="Helical" evidence="1">
    <location>
        <begin position="222"/>
        <end position="238"/>
    </location>
</feature>
<gene>
    <name evidence="2" type="ORF">CFX1CAM_1484</name>
</gene>
<dbReference type="OrthoDB" id="152099at2"/>
<dbReference type="AlphaFoldDB" id="A0A1Y6K7H8"/>
<organism evidence="2 3">
    <name type="scientific">Candidatus Brevifilum fermentans</name>
    <dbReference type="NCBI Taxonomy" id="1986204"/>
    <lineage>
        <taxon>Bacteria</taxon>
        <taxon>Bacillati</taxon>
        <taxon>Chloroflexota</taxon>
        <taxon>Anaerolineae</taxon>
        <taxon>Anaerolineales</taxon>
        <taxon>Anaerolineaceae</taxon>
        <taxon>Candidatus Brevifilum</taxon>
    </lineage>
</organism>
<dbReference type="Proteomes" id="UP000195514">
    <property type="component" value="Chromosome I"/>
</dbReference>
<keyword evidence="1" id="KW-0812">Transmembrane</keyword>
<evidence type="ECO:0000256" key="1">
    <source>
        <dbReference type="SAM" id="Phobius"/>
    </source>
</evidence>
<proteinExistence type="predicted"/>
<evidence type="ECO:0000313" key="2">
    <source>
        <dbReference type="EMBL" id="SMX54549.1"/>
    </source>
</evidence>
<evidence type="ECO:0000313" key="3">
    <source>
        <dbReference type="Proteomes" id="UP000195514"/>
    </source>
</evidence>
<name>A0A1Y6K7H8_9CHLR</name>
<dbReference type="RefSeq" id="WP_087862384.1">
    <property type="nucleotide sequence ID" value="NZ_LT859958.1"/>
</dbReference>
<feature type="transmembrane region" description="Helical" evidence="1">
    <location>
        <begin position="245"/>
        <end position="266"/>
    </location>
</feature>
<keyword evidence="1" id="KW-0472">Membrane</keyword>
<dbReference type="InterPro" id="IPR019206">
    <property type="entry name" value="DUF2085_TM"/>
</dbReference>